<dbReference type="AlphaFoldDB" id="A0A103Z2L9"/>
<name>A0A103Z2L9_BURCE</name>
<proteinExistence type="predicted"/>
<accession>A0A103Z2L9</accession>
<organism evidence="1 2">
    <name type="scientific">Burkholderia cepacia</name>
    <name type="common">Pseudomonas cepacia</name>
    <dbReference type="NCBI Taxonomy" id="292"/>
    <lineage>
        <taxon>Bacteria</taxon>
        <taxon>Pseudomonadati</taxon>
        <taxon>Pseudomonadota</taxon>
        <taxon>Betaproteobacteria</taxon>
        <taxon>Burkholderiales</taxon>
        <taxon>Burkholderiaceae</taxon>
        <taxon>Burkholderia</taxon>
        <taxon>Burkholderia cepacia complex</taxon>
    </lineage>
</organism>
<dbReference type="EMBL" id="LOYH01000107">
    <property type="protein sequence ID" value="KVK72223.1"/>
    <property type="molecule type" value="Genomic_DNA"/>
</dbReference>
<sequence length="116" mass="13080">MALRQHRIGCFSVRRYVGAQFAQCSFDSGRGGRESADKLLRNERWVQQHLASGDAAIPFEDDVLPSLNNGDDALTMKETFVPNDSSCEVKHVFESQQFRANLGRLGVRFNFDTRIA</sequence>
<evidence type="ECO:0000313" key="2">
    <source>
        <dbReference type="Proteomes" id="UP000069001"/>
    </source>
</evidence>
<gene>
    <name evidence="1" type="ORF">WS90_34070</name>
</gene>
<evidence type="ECO:0000313" key="1">
    <source>
        <dbReference type="EMBL" id="KVK72223.1"/>
    </source>
</evidence>
<dbReference type="Proteomes" id="UP000069001">
    <property type="component" value="Unassembled WGS sequence"/>
</dbReference>
<protein>
    <submittedName>
        <fullName evidence="1">Uncharacterized protein</fullName>
    </submittedName>
</protein>
<comment type="caution">
    <text evidence="1">The sequence shown here is derived from an EMBL/GenBank/DDBJ whole genome shotgun (WGS) entry which is preliminary data.</text>
</comment>
<reference evidence="1 2" key="1">
    <citation type="submission" date="2015-11" db="EMBL/GenBank/DDBJ databases">
        <title>Expanding the genomic diversity of Burkholderia species for the development of highly accurate diagnostics.</title>
        <authorList>
            <person name="Sahl J."/>
            <person name="Keim P."/>
            <person name="Wagner D."/>
        </authorList>
    </citation>
    <scope>NUCLEOTIDE SEQUENCE [LARGE SCALE GENOMIC DNA]</scope>
    <source>
        <strain evidence="1 2">MSMB1302</strain>
    </source>
</reference>